<gene>
    <name evidence="7" type="primary">Ptp2</name>
    <name evidence="7" type="ORF">LTR24_006278</name>
</gene>
<dbReference type="CDD" id="cd18533">
    <property type="entry name" value="PTP_fungal"/>
    <property type="match status" value="1"/>
</dbReference>
<evidence type="ECO:0000313" key="8">
    <source>
        <dbReference type="Proteomes" id="UP001345013"/>
    </source>
</evidence>
<dbReference type="InterPro" id="IPR036873">
    <property type="entry name" value="Rhodanese-like_dom_sf"/>
</dbReference>
<dbReference type="InterPro" id="IPR016130">
    <property type="entry name" value="Tyr_Pase_AS"/>
</dbReference>
<dbReference type="Pfam" id="PF00102">
    <property type="entry name" value="Y_phosphatase"/>
    <property type="match status" value="2"/>
</dbReference>
<sequence length="836" mass="92954">MTTTATPSSWKASSHSHSSSRSSRPLTTPRSSHPITTPSSQMKTQLSPTARTPHNIKDVKGASPSYFGFVVGDDSIPPDSGPGPHARQNWNESSRPGSRPASRPMHNERNPEFELFRRQSEKNVSFALNTLPQTRTDSFDSSQNQSNRSPVSPANTGSNKLQEAFRDDRPGNESNLEPAEKNPFFLGVQRQGSPLSMSPQQSVTADRHSRLSLPAREVQGSLGALRAPRCDTFPPQPNKENSLMLAPQEVAQTVDQHSDKTLILDLRVYPQYASSRLKGALNLCIPTTLLKRPAFTVQKLADTFTSDQDKATFNKWRTAEYIIVYDATSSLAKEAVTSFNVLKKFVAEDWKGKGLVVKGGFAACKKLIPRLIDQGSRSSTQGSSESTLSISPQNHQKIPVAGGCQMPSTQNAANPFFGNIRQNMDLLDGVGQLPIKKPADMNESEVKTLPTWLRRAASVSNEGRDVSNSFLGIEKSEQQRMQKALSTKVSYGTPTQEKSHGVQVAGIEKGSKNRYNNIFPFEHSRVRLQNVPAHGCDYINASFVKASYSNRKYIATQAPIPQTFDDFWRVVWEQDIRVIVMLTAESEGGQVKSHSYWKSGEYGSVKVKQLGEKRVSLTAKADQRPEIVQRKSNTGRRLTTSNATPTVEKRFNFEPTKIEASSPKLNEEPSVVVRHFGISHSSHPFSPMKDITQLQYTQWPDFGAPASPTAILSLIDLVDNYQRNASSPATLNTPNDPVNEGQKPIMVHCSAGCGRTGTFCTIDSVIDMLKRQRLEQKQSHDAMDVDSEDDWAKRDDIDLVAKAVDDFRHQRLSMVQNLRQFVLCYESIIQWLHERN</sequence>
<evidence type="ECO:0000313" key="7">
    <source>
        <dbReference type="EMBL" id="KAK5089365.1"/>
    </source>
</evidence>
<dbReference type="SMART" id="SM00194">
    <property type="entry name" value="PTPc"/>
    <property type="match status" value="1"/>
</dbReference>
<feature type="domain" description="Tyrosine-protein phosphatase" evidence="4">
    <location>
        <begin position="512"/>
        <end position="831"/>
    </location>
</feature>
<dbReference type="PROSITE" id="PS50206">
    <property type="entry name" value="RHODANESE_3"/>
    <property type="match status" value="1"/>
</dbReference>
<dbReference type="GO" id="GO:0004725">
    <property type="term" value="F:protein tyrosine phosphatase activity"/>
    <property type="evidence" value="ECO:0007669"/>
    <property type="project" value="UniProtKB-EC"/>
</dbReference>
<dbReference type="PROSITE" id="PS00383">
    <property type="entry name" value="TYR_PHOSPHATASE_1"/>
    <property type="match status" value="1"/>
</dbReference>
<feature type="region of interest" description="Disordered" evidence="3">
    <location>
        <begin position="1"/>
        <end position="182"/>
    </location>
</feature>
<name>A0ABR0K6J0_9EURO</name>
<dbReference type="Pfam" id="PF00581">
    <property type="entry name" value="Rhodanese"/>
    <property type="match status" value="1"/>
</dbReference>
<dbReference type="SMART" id="SM00404">
    <property type="entry name" value="PTPc_motif"/>
    <property type="match status" value="1"/>
</dbReference>
<dbReference type="InterPro" id="IPR000242">
    <property type="entry name" value="PTP_cat"/>
</dbReference>
<feature type="compositionally biased region" description="Low complexity" evidence="3">
    <location>
        <begin position="1"/>
        <end position="33"/>
    </location>
</feature>
<comment type="caution">
    <text evidence="7">The sequence shown here is derived from an EMBL/GenBank/DDBJ whole genome shotgun (WGS) entry which is preliminary data.</text>
</comment>
<feature type="domain" description="Tyrosine specific protein phosphatases" evidence="5">
    <location>
        <begin position="712"/>
        <end position="822"/>
    </location>
</feature>
<dbReference type="PANTHER" id="PTHR19134">
    <property type="entry name" value="RECEPTOR-TYPE TYROSINE-PROTEIN PHOSPHATASE"/>
    <property type="match status" value="1"/>
</dbReference>
<reference evidence="7 8" key="1">
    <citation type="submission" date="2023-08" db="EMBL/GenBank/DDBJ databases">
        <title>Black Yeasts Isolated from many extreme environments.</title>
        <authorList>
            <person name="Coleine C."/>
            <person name="Stajich J.E."/>
            <person name="Selbmann L."/>
        </authorList>
    </citation>
    <scope>NUCLEOTIDE SEQUENCE [LARGE SCALE GENOMIC DNA]</scope>
    <source>
        <strain evidence="7 8">CCFEE 5885</strain>
    </source>
</reference>
<dbReference type="SUPFAM" id="SSF52821">
    <property type="entry name" value="Rhodanese/Cell cycle control phosphatase"/>
    <property type="match status" value="1"/>
</dbReference>
<evidence type="ECO:0000259" key="6">
    <source>
        <dbReference type="PROSITE" id="PS50206"/>
    </source>
</evidence>
<evidence type="ECO:0000256" key="2">
    <source>
        <dbReference type="ARBA" id="ARBA00013064"/>
    </source>
</evidence>
<feature type="compositionally biased region" description="Low complexity" evidence="3">
    <location>
        <begin position="93"/>
        <end position="104"/>
    </location>
</feature>
<accession>A0ABR0K6J0</accession>
<dbReference type="EMBL" id="JAVRRG010000079">
    <property type="protein sequence ID" value="KAK5089365.1"/>
    <property type="molecule type" value="Genomic_DNA"/>
</dbReference>
<dbReference type="SUPFAM" id="SSF52799">
    <property type="entry name" value="(Phosphotyrosine protein) phosphatases II"/>
    <property type="match status" value="1"/>
</dbReference>
<dbReference type="PROSITE" id="PS50055">
    <property type="entry name" value="TYR_PHOSPHATASE_PTP"/>
    <property type="match status" value="1"/>
</dbReference>
<dbReference type="EC" id="3.1.3.48" evidence="2"/>
<dbReference type="PROSITE" id="PS50056">
    <property type="entry name" value="TYR_PHOSPHATASE_2"/>
    <property type="match status" value="1"/>
</dbReference>
<organism evidence="7 8">
    <name type="scientific">Lithohypha guttulata</name>
    <dbReference type="NCBI Taxonomy" id="1690604"/>
    <lineage>
        <taxon>Eukaryota</taxon>
        <taxon>Fungi</taxon>
        <taxon>Dikarya</taxon>
        <taxon>Ascomycota</taxon>
        <taxon>Pezizomycotina</taxon>
        <taxon>Eurotiomycetes</taxon>
        <taxon>Chaetothyriomycetidae</taxon>
        <taxon>Chaetothyriales</taxon>
        <taxon>Trichomeriaceae</taxon>
        <taxon>Lithohypha</taxon>
    </lineage>
</organism>
<dbReference type="Gene3D" id="3.40.250.10">
    <property type="entry name" value="Rhodanese-like domain"/>
    <property type="match status" value="1"/>
</dbReference>
<dbReference type="Gene3D" id="3.90.190.10">
    <property type="entry name" value="Protein tyrosine phosphatase superfamily"/>
    <property type="match status" value="1"/>
</dbReference>
<evidence type="ECO:0000259" key="4">
    <source>
        <dbReference type="PROSITE" id="PS50055"/>
    </source>
</evidence>
<dbReference type="InterPro" id="IPR001763">
    <property type="entry name" value="Rhodanese-like_dom"/>
</dbReference>
<feature type="compositionally biased region" description="Polar residues" evidence="3">
    <location>
        <begin position="122"/>
        <end position="161"/>
    </location>
</feature>
<keyword evidence="7" id="KW-0378">Hydrolase</keyword>
<evidence type="ECO:0000256" key="1">
    <source>
        <dbReference type="ARBA" id="ARBA00009649"/>
    </source>
</evidence>
<comment type="similarity">
    <text evidence="1">Belongs to the protein-tyrosine phosphatase family. Non-receptor class subfamily.</text>
</comment>
<dbReference type="InterPro" id="IPR003595">
    <property type="entry name" value="Tyr_Pase_cat"/>
</dbReference>
<dbReference type="InterPro" id="IPR050348">
    <property type="entry name" value="Protein-Tyr_Phosphatase"/>
</dbReference>
<evidence type="ECO:0000259" key="5">
    <source>
        <dbReference type="PROSITE" id="PS50056"/>
    </source>
</evidence>
<evidence type="ECO:0000256" key="3">
    <source>
        <dbReference type="SAM" id="MobiDB-lite"/>
    </source>
</evidence>
<dbReference type="InterPro" id="IPR000387">
    <property type="entry name" value="Tyr_Pase_dom"/>
</dbReference>
<feature type="compositionally biased region" description="Basic and acidic residues" evidence="3">
    <location>
        <begin position="105"/>
        <end position="121"/>
    </location>
</feature>
<protein>
    <recommendedName>
        <fullName evidence="2">protein-tyrosine-phosphatase</fullName>
        <ecNumber evidence="2">3.1.3.48</ecNumber>
    </recommendedName>
</protein>
<feature type="domain" description="Rhodanese" evidence="6">
    <location>
        <begin position="257"/>
        <end position="373"/>
    </location>
</feature>
<dbReference type="InterPro" id="IPR029021">
    <property type="entry name" value="Prot-tyrosine_phosphatase-like"/>
</dbReference>
<dbReference type="Proteomes" id="UP001345013">
    <property type="component" value="Unassembled WGS sequence"/>
</dbReference>
<dbReference type="PANTHER" id="PTHR19134:SF561">
    <property type="entry name" value="PROTEIN TYROSINE PHOSPHATASE 36E, ISOFORM A"/>
    <property type="match status" value="1"/>
</dbReference>
<feature type="compositionally biased region" description="Low complexity" evidence="3">
    <location>
        <begin position="72"/>
        <end position="84"/>
    </location>
</feature>
<dbReference type="PRINTS" id="PR00700">
    <property type="entry name" value="PRTYPHPHTASE"/>
</dbReference>
<keyword evidence="8" id="KW-1185">Reference proteome</keyword>
<feature type="compositionally biased region" description="Polar residues" evidence="3">
    <location>
        <begin position="34"/>
        <end position="52"/>
    </location>
</feature>
<proteinExistence type="inferred from homology"/>